<proteinExistence type="predicted"/>
<evidence type="ECO:0000313" key="3">
    <source>
        <dbReference type="Proteomes" id="UP000027222"/>
    </source>
</evidence>
<sequence>MSSTAVAQGLSEFFSSKSAAKNYEIAERATGPPARALLQQIGLSPGSDWTDSEYRVLDNACGTGIVTATLYEMVKGKDMEGRFIVVCGDLSGPMVEYTKERTAQFEGLEVAARELNGEALDLPSSHFTHALTNFGFQSFPNPISGLRELIRVTKPGGTIGMTNWIDAGWTSAFRVAVSRIAGAPRTLPDPLPFMVRNGKLFDVSWTLERLEEIQEVDNATIQIEEHSFTMVLKGDAEVNRFIQPLEGLLHVFTLDWSREEQEACGNGKLLEGIRQAILEEPNLVWRSLVTTAQKRI</sequence>
<dbReference type="EMBL" id="KL142389">
    <property type="protein sequence ID" value="KDR72318.1"/>
    <property type="molecule type" value="Genomic_DNA"/>
</dbReference>
<keyword evidence="3" id="KW-1185">Reference proteome</keyword>
<organism evidence="2 3">
    <name type="scientific">Galerina marginata (strain CBS 339.88)</name>
    <dbReference type="NCBI Taxonomy" id="685588"/>
    <lineage>
        <taxon>Eukaryota</taxon>
        <taxon>Fungi</taxon>
        <taxon>Dikarya</taxon>
        <taxon>Basidiomycota</taxon>
        <taxon>Agaricomycotina</taxon>
        <taxon>Agaricomycetes</taxon>
        <taxon>Agaricomycetidae</taxon>
        <taxon>Agaricales</taxon>
        <taxon>Agaricineae</taxon>
        <taxon>Strophariaceae</taxon>
        <taxon>Galerina</taxon>
    </lineage>
</organism>
<dbReference type="Gene3D" id="3.40.50.150">
    <property type="entry name" value="Vaccinia Virus protein VP39"/>
    <property type="match status" value="1"/>
</dbReference>
<dbReference type="AlphaFoldDB" id="A0A067SZW5"/>
<evidence type="ECO:0000313" key="2">
    <source>
        <dbReference type="EMBL" id="KDR72318.1"/>
    </source>
</evidence>
<accession>A0A067SZW5</accession>
<name>A0A067SZW5_GALM3</name>
<dbReference type="Pfam" id="PF13649">
    <property type="entry name" value="Methyltransf_25"/>
    <property type="match status" value="1"/>
</dbReference>
<dbReference type="InterPro" id="IPR041698">
    <property type="entry name" value="Methyltransf_25"/>
</dbReference>
<dbReference type="InterPro" id="IPR029063">
    <property type="entry name" value="SAM-dependent_MTases_sf"/>
</dbReference>
<dbReference type="Proteomes" id="UP000027222">
    <property type="component" value="Unassembled WGS sequence"/>
</dbReference>
<dbReference type="OrthoDB" id="3355826at2759"/>
<dbReference type="SUPFAM" id="SSF53335">
    <property type="entry name" value="S-adenosyl-L-methionine-dependent methyltransferases"/>
    <property type="match status" value="1"/>
</dbReference>
<evidence type="ECO:0000259" key="1">
    <source>
        <dbReference type="Pfam" id="PF13649"/>
    </source>
</evidence>
<protein>
    <recommendedName>
        <fullName evidence="1">Methyltransferase domain-containing protein</fullName>
    </recommendedName>
</protein>
<gene>
    <name evidence="2" type="ORF">GALMADRAFT_213330</name>
</gene>
<reference evidence="3" key="1">
    <citation type="journal article" date="2014" name="Proc. Natl. Acad. Sci. U.S.A.">
        <title>Extensive sampling of basidiomycete genomes demonstrates inadequacy of the white-rot/brown-rot paradigm for wood decay fungi.</title>
        <authorList>
            <person name="Riley R."/>
            <person name="Salamov A.A."/>
            <person name="Brown D.W."/>
            <person name="Nagy L.G."/>
            <person name="Floudas D."/>
            <person name="Held B.W."/>
            <person name="Levasseur A."/>
            <person name="Lombard V."/>
            <person name="Morin E."/>
            <person name="Otillar R."/>
            <person name="Lindquist E.A."/>
            <person name="Sun H."/>
            <person name="LaButti K.M."/>
            <person name="Schmutz J."/>
            <person name="Jabbour D."/>
            <person name="Luo H."/>
            <person name="Baker S.E."/>
            <person name="Pisabarro A.G."/>
            <person name="Walton J.D."/>
            <person name="Blanchette R.A."/>
            <person name="Henrissat B."/>
            <person name="Martin F."/>
            <person name="Cullen D."/>
            <person name="Hibbett D.S."/>
            <person name="Grigoriev I.V."/>
        </authorList>
    </citation>
    <scope>NUCLEOTIDE SEQUENCE [LARGE SCALE GENOMIC DNA]</scope>
    <source>
        <strain evidence="3">CBS 339.88</strain>
    </source>
</reference>
<dbReference type="HOGENOM" id="CLU_065416_0_0_1"/>
<dbReference type="CDD" id="cd02440">
    <property type="entry name" value="AdoMet_MTases"/>
    <property type="match status" value="1"/>
</dbReference>
<dbReference type="PANTHER" id="PTHR43591">
    <property type="entry name" value="METHYLTRANSFERASE"/>
    <property type="match status" value="1"/>
</dbReference>
<feature type="domain" description="Methyltransferase" evidence="1">
    <location>
        <begin position="56"/>
        <end position="157"/>
    </location>
</feature>